<dbReference type="EMBL" id="CCKQ01009651">
    <property type="protein sequence ID" value="CDW81150.1"/>
    <property type="molecule type" value="Genomic_DNA"/>
</dbReference>
<dbReference type="CDD" id="cd18793">
    <property type="entry name" value="SF2_C_SNF"/>
    <property type="match status" value="1"/>
</dbReference>
<dbReference type="PANTHER" id="PTHR45629:SF7">
    <property type="entry name" value="DNA EXCISION REPAIR PROTEIN ERCC-6-RELATED"/>
    <property type="match status" value="1"/>
</dbReference>
<dbReference type="InterPro" id="IPR027417">
    <property type="entry name" value="P-loop_NTPase"/>
</dbReference>
<reference evidence="6 7" key="1">
    <citation type="submission" date="2014-06" db="EMBL/GenBank/DDBJ databases">
        <authorList>
            <person name="Swart Estienne"/>
        </authorList>
    </citation>
    <scope>NUCLEOTIDE SEQUENCE [LARGE SCALE GENOMIC DNA]</scope>
    <source>
        <strain evidence="6 7">130c</strain>
    </source>
</reference>
<proteinExistence type="predicted"/>
<dbReference type="OrthoDB" id="413460at2759"/>
<feature type="transmembrane region" description="Helical" evidence="3">
    <location>
        <begin position="87"/>
        <end position="104"/>
    </location>
</feature>
<evidence type="ECO:0000313" key="7">
    <source>
        <dbReference type="Proteomes" id="UP000039865"/>
    </source>
</evidence>
<dbReference type="Pfam" id="PF00176">
    <property type="entry name" value="SNF2-rel_dom"/>
    <property type="match status" value="1"/>
</dbReference>
<dbReference type="InterPro" id="IPR049730">
    <property type="entry name" value="SNF2/RAD54-like_C"/>
</dbReference>
<keyword evidence="3" id="KW-0812">Transmembrane</keyword>
<dbReference type="OMA" id="FPLCRIA"/>
<dbReference type="GO" id="GO:0016787">
    <property type="term" value="F:hydrolase activity"/>
    <property type="evidence" value="ECO:0007669"/>
    <property type="project" value="UniProtKB-KW"/>
</dbReference>
<feature type="domain" description="Helicase ATP-binding" evidence="4">
    <location>
        <begin position="252"/>
        <end position="419"/>
    </location>
</feature>
<dbReference type="Gene3D" id="3.40.50.300">
    <property type="entry name" value="P-loop containing nucleotide triphosphate hydrolases"/>
    <property type="match status" value="2"/>
</dbReference>
<protein>
    <submittedName>
        <fullName evidence="6">Dna excision repair protein ercc-6-like protein</fullName>
    </submittedName>
</protein>
<feature type="region of interest" description="Disordered" evidence="2">
    <location>
        <begin position="129"/>
        <end position="164"/>
    </location>
</feature>
<keyword evidence="7" id="KW-1185">Reference proteome</keyword>
<dbReference type="PANTHER" id="PTHR45629">
    <property type="entry name" value="SNF2/RAD54 FAMILY MEMBER"/>
    <property type="match status" value="1"/>
</dbReference>
<dbReference type="InterPro" id="IPR038718">
    <property type="entry name" value="SNF2-like_sf"/>
</dbReference>
<evidence type="ECO:0000259" key="4">
    <source>
        <dbReference type="PROSITE" id="PS51192"/>
    </source>
</evidence>
<dbReference type="PROSITE" id="PS51192">
    <property type="entry name" value="HELICASE_ATP_BIND_1"/>
    <property type="match status" value="1"/>
</dbReference>
<dbReference type="FunCoup" id="A0A078AFV0">
    <property type="interactions" value="238"/>
</dbReference>
<dbReference type="InParanoid" id="A0A078AFV0"/>
<dbReference type="PROSITE" id="PS51194">
    <property type="entry name" value="HELICASE_CTER"/>
    <property type="match status" value="1"/>
</dbReference>
<organism evidence="6 7">
    <name type="scientific">Stylonychia lemnae</name>
    <name type="common">Ciliate</name>
    <dbReference type="NCBI Taxonomy" id="5949"/>
    <lineage>
        <taxon>Eukaryota</taxon>
        <taxon>Sar</taxon>
        <taxon>Alveolata</taxon>
        <taxon>Ciliophora</taxon>
        <taxon>Intramacronucleata</taxon>
        <taxon>Spirotrichea</taxon>
        <taxon>Stichotrichia</taxon>
        <taxon>Sporadotrichida</taxon>
        <taxon>Oxytrichidae</taxon>
        <taxon>Stylonychinae</taxon>
        <taxon>Stylonychia</taxon>
    </lineage>
</organism>
<feature type="domain" description="Helicase C-terminal" evidence="5">
    <location>
        <begin position="556"/>
        <end position="737"/>
    </location>
</feature>
<evidence type="ECO:0000256" key="3">
    <source>
        <dbReference type="SAM" id="Phobius"/>
    </source>
</evidence>
<name>A0A078AFV0_STYLE</name>
<keyword evidence="3" id="KW-1133">Transmembrane helix</keyword>
<dbReference type="GO" id="GO:0005524">
    <property type="term" value="F:ATP binding"/>
    <property type="evidence" value="ECO:0007669"/>
    <property type="project" value="InterPro"/>
</dbReference>
<feature type="compositionally biased region" description="Basic and acidic residues" evidence="2">
    <location>
        <begin position="136"/>
        <end position="147"/>
    </location>
</feature>
<keyword evidence="1" id="KW-0378">Hydrolase</keyword>
<dbReference type="InterPro" id="IPR050496">
    <property type="entry name" value="SNF2_RAD54_helicase_repair"/>
</dbReference>
<evidence type="ECO:0000256" key="1">
    <source>
        <dbReference type="ARBA" id="ARBA00022801"/>
    </source>
</evidence>
<evidence type="ECO:0000259" key="5">
    <source>
        <dbReference type="PROSITE" id="PS51194"/>
    </source>
</evidence>
<dbReference type="InterPro" id="IPR001650">
    <property type="entry name" value="Helicase_C-like"/>
</dbReference>
<dbReference type="SMART" id="SM00490">
    <property type="entry name" value="HELICc"/>
    <property type="match status" value="1"/>
</dbReference>
<dbReference type="Gene3D" id="3.40.50.10810">
    <property type="entry name" value="Tandem AAA-ATPase domain"/>
    <property type="match status" value="1"/>
</dbReference>
<dbReference type="Pfam" id="PF00271">
    <property type="entry name" value="Helicase_C"/>
    <property type="match status" value="1"/>
</dbReference>
<sequence length="737" mass="86765">MNNYAGQAMFQNMQGSMSQAQQFTMMLQQMMMNQILQEEEQDAINSNFRMQLIFRACSLCTKIYQHFHTRPQKNIMKMRILIERMSLIIYINLGCMLTLTTFQIKKQLQMKQSQTLPRSIMNSPYLAENETQNSDKSNKNSNKKDQQICKTRSQVANKGKNEEEKISRLEVEQNIQDELMQQFEKYQKLMKEKGLDIQIVNNQIGQGNNYKKDPSNKLRAKREITYLNDQFIHDEHYVKLFDYQVKGVKWLYENYKKAQGCIVADDMGLGKTIQICVLIGNLLLKNEIQDVVIVCPTSIVDYWKTTIKQWNLGLQYKILDIRDKGNRLEVFSPQRIQNCPEILIVSPKIFENQLQNIQARFDIDMMIIDEGHRAKNVKTMIRKSFKSLQVKQQKIILTGTPVQNNLEELYSLYDLVQDGKFGEFFNFKRNYSFPIEQGSKNFKNIEMVTIAREKIRELKSIYAPFFLRRVKKQIFKIRSAELNPIQEKETVLPLKTDMVVWVTLSDMQKEIYELILNSEVTIKAIIKNLVKPNKSMRHYLGYDNKRGLKLREKYQKFREYLKKIKEDEQGSEDENQKYGEVNKSLQIGIIHNFIESAFNINKYSDWINHSNKIKLLFELLESLHQNGNRVLIFTKSIILLDLIENTREYVCNHFNENGTFCFLLSSKVAGLGLNLTRADRAIILDPDWNPANDNQCIDRLYRIGQRKDVIVYRFICVGSVEEHMYRSEQLAEILNYN</sequence>
<dbReference type="InterPro" id="IPR014001">
    <property type="entry name" value="Helicase_ATP-bd"/>
</dbReference>
<dbReference type="InterPro" id="IPR000330">
    <property type="entry name" value="SNF2_N"/>
</dbReference>
<dbReference type="AlphaFoldDB" id="A0A078AFV0"/>
<keyword evidence="3" id="KW-0472">Membrane</keyword>
<dbReference type="SMART" id="SM00487">
    <property type="entry name" value="DEXDc"/>
    <property type="match status" value="1"/>
</dbReference>
<gene>
    <name evidence="6" type="primary">Contig3284.g3512</name>
    <name evidence="6" type="ORF">STYLEM_10160</name>
</gene>
<dbReference type="Proteomes" id="UP000039865">
    <property type="component" value="Unassembled WGS sequence"/>
</dbReference>
<dbReference type="SUPFAM" id="SSF52540">
    <property type="entry name" value="P-loop containing nucleoside triphosphate hydrolases"/>
    <property type="match status" value="2"/>
</dbReference>
<evidence type="ECO:0000256" key="2">
    <source>
        <dbReference type="SAM" id="MobiDB-lite"/>
    </source>
</evidence>
<evidence type="ECO:0000313" key="6">
    <source>
        <dbReference type="EMBL" id="CDW81150.1"/>
    </source>
</evidence>
<accession>A0A078AFV0</accession>